<reference evidence="4 5" key="1">
    <citation type="submission" date="2023-09" db="EMBL/GenBank/DDBJ databases">
        <title>Xinfangfangia sedmenti sp. nov., isolated the sedment.</title>
        <authorList>
            <person name="Xu L."/>
        </authorList>
    </citation>
    <scope>NUCLEOTIDE SEQUENCE [LARGE SCALE GENOMIC DNA]</scope>
    <source>
        <strain evidence="4 5">LG-4</strain>
    </source>
</reference>
<dbReference type="PANTHER" id="PTHR30136">
    <property type="entry name" value="HELIX-TURN-HELIX TRANSCRIPTIONAL REGULATOR, ICLR FAMILY"/>
    <property type="match status" value="1"/>
</dbReference>
<dbReference type="PROSITE" id="PS51077">
    <property type="entry name" value="HTH_ICLR"/>
    <property type="match status" value="1"/>
</dbReference>
<dbReference type="InterPro" id="IPR029016">
    <property type="entry name" value="GAF-like_dom_sf"/>
</dbReference>
<dbReference type="Pfam" id="PF09339">
    <property type="entry name" value="HTH_IclR"/>
    <property type="match status" value="1"/>
</dbReference>
<dbReference type="InterPro" id="IPR005471">
    <property type="entry name" value="Tscrpt_reg_IclR_N"/>
</dbReference>
<evidence type="ECO:0000313" key="5">
    <source>
        <dbReference type="Proteomes" id="UP001247754"/>
    </source>
</evidence>
<dbReference type="PANTHER" id="PTHR30136:SF24">
    <property type="entry name" value="HTH-TYPE TRANSCRIPTIONAL REPRESSOR ALLR"/>
    <property type="match status" value="1"/>
</dbReference>
<dbReference type="RefSeq" id="WP_310457418.1">
    <property type="nucleotide sequence ID" value="NZ_JAVKPH010000011.1"/>
</dbReference>
<accession>A0ABU1F8H9</accession>
<dbReference type="InterPro" id="IPR036390">
    <property type="entry name" value="WH_DNA-bd_sf"/>
</dbReference>
<feature type="domain" description="HTH iclR-type" evidence="3">
    <location>
        <begin position="4"/>
        <end position="65"/>
    </location>
</feature>
<dbReference type="SUPFAM" id="SSF55781">
    <property type="entry name" value="GAF domain-like"/>
    <property type="match status" value="1"/>
</dbReference>
<dbReference type="SMART" id="SM00346">
    <property type="entry name" value="HTH_ICLR"/>
    <property type="match status" value="1"/>
</dbReference>
<evidence type="ECO:0000313" key="4">
    <source>
        <dbReference type="EMBL" id="MDR5653176.1"/>
    </source>
</evidence>
<dbReference type="Gene3D" id="3.30.450.40">
    <property type="match status" value="2"/>
</dbReference>
<name>A0ABU1F8H9_9RHOB</name>
<evidence type="ECO:0000256" key="2">
    <source>
        <dbReference type="ARBA" id="ARBA00023163"/>
    </source>
</evidence>
<dbReference type="InterPro" id="IPR050707">
    <property type="entry name" value="HTH_MetabolicPath_Reg"/>
</dbReference>
<comment type="caution">
    <text evidence="4">The sequence shown here is derived from an EMBL/GenBank/DDBJ whole genome shotgun (WGS) entry which is preliminary data.</text>
</comment>
<protein>
    <submittedName>
        <fullName evidence="4">Helix-turn-helix domain-containing protein</fullName>
    </submittedName>
</protein>
<dbReference type="SUPFAM" id="SSF46785">
    <property type="entry name" value="Winged helix' DNA-binding domain"/>
    <property type="match status" value="1"/>
</dbReference>
<sequence>MSTLQTLDRGLAVLGLVAAAPGGLAVPAIAEALGVHKAIAYRLVATLQAHGMVWRGEDGRVMLGAAVLGLAARFQPHFRAEAAALLADLTRATGCTSCIALAEGEDCVVVLVQEAEEGPLRFSYRIGLRQPLTRGAAAGLALLAGRAETPGEAPEVRQTRIDGYALTHGQLHPGASGLAVPVLTPDMPRLGPEPCVAVISLAPIDVPRVSRAAWDCAARLRSLLAPGGGRG</sequence>
<gene>
    <name evidence="4" type="ORF">RGD00_11200</name>
</gene>
<evidence type="ECO:0000256" key="1">
    <source>
        <dbReference type="ARBA" id="ARBA00023015"/>
    </source>
</evidence>
<keyword evidence="5" id="KW-1185">Reference proteome</keyword>
<dbReference type="EMBL" id="JAVKPH010000011">
    <property type="protein sequence ID" value="MDR5653176.1"/>
    <property type="molecule type" value="Genomic_DNA"/>
</dbReference>
<organism evidence="4 5">
    <name type="scientific">Ruixingdingia sedimenti</name>
    <dbReference type="NCBI Taxonomy" id="3073604"/>
    <lineage>
        <taxon>Bacteria</taxon>
        <taxon>Pseudomonadati</taxon>
        <taxon>Pseudomonadota</taxon>
        <taxon>Alphaproteobacteria</taxon>
        <taxon>Rhodobacterales</taxon>
        <taxon>Paracoccaceae</taxon>
        <taxon>Ruixingdingia</taxon>
    </lineage>
</organism>
<dbReference type="Proteomes" id="UP001247754">
    <property type="component" value="Unassembled WGS sequence"/>
</dbReference>
<keyword evidence="2" id="KW-0804">Transcription</keyword>
<evidence type="ECO:0000259" key="3">
    <source>
        <dbReference type="PROSITE" id="PS51077"/>
    </source>
</evidence>
<dbReference type="InterPro" id="IPR036388">
    <property type="entry name" value="WH-like_DNA-bd_sf"/>
</dbReference>
<dbReference type="Gene3D" id="1.10.10.10">
    <property type="entry name" value="Winged helix-like DNA-binding domain superfamily/Winged helix DNA-binding domain"/>
    <property type="match status" value="1"/>
</dbReference>
<proteinExistence type="predicted"/>
<keyword evidence="1" id="KW-0805">Transcription regulation</keyword>